<sequence>MTGFQAYLRAKRSIDDRALDRRVLDRLREQLPSGPLEVLEIGAGVGTGITRLLDWGVLPARVDYTAIDNRPENVDAARERLLDAGFSEDGERLVRDEITAHLVTGDGFDVLDREYDLLVAQAFLDLVDLDNALPALLDALSPNGLAYFPITFDGETIFEPAHPLDDRVLGAYHRDMDREGSSETGRRLLAAVPDAGGEVLAAGSSDWVVYPPYSGDERVFLAHILDTVEGALADEGIDGLEEWLAARREQFEGGELIYIAHQLDVLCRG</sequence>
<accession>A0A151AJZ2</accession>
<dbReference type="Pfam" id="PF08241">
    <property type="entry name" value="Methyltransf_11"/>
    <property type="match status" value="1"/>
</dbReference>
<name>A0A151AJZ2_9EURY</name>
<evidence type="ECO:0000313" key="3">
    <source>
        <dbReference type="Proteomes" id="UP000075321"/>
    </source>
</evidence>
<keyword evidence="2" id="KW-0808">Transferase</keyword>
<dbReference type="InterPro" id="IPR029063">
    <property type="entry name" value="SAM-dependent_MTases_sf"/>
</dbReference>
<dbReference type="Proteomes" id="UP000075321">
    <property type="component" value="Unassembled WGS sequence"/>
</dbReference>
<keyword evidence="3" id="KW-1185">Reference proteome</keyword>
<dbReference type="SUPFAM" id="SSF53335">
    <property type="entry name" value="S-adenosyl-L-methionine-dependent methyltransferases"/>
    <property type="match status" value="1"/>
</dbReference>
<dbReference type="EMBL" id="LTAZ01000001">
    <property type="protein sequence ID" value="KYH27944.1"/>
    <property type="molecule type" value="Genomic_DNA"/>
</dbReference>
<dbReference type="GO" id="GO:0008757">
    <property type="term" value="F:S-adenosylmethionine-dependent methyltransferase activity"/>
    <property type="evidence" value="ECO:0007669"/>
    <property type="project" value="InterPro"/>
</dbReference>
<dbReference type="InterPro" id="IPR013216">
    <property type="entry name" value="Methyltransf_11"/>
</dbReference>
<gene>
    <name evidence="2" type="ORF">HAPAU_06200</name>
</gene>
<reference evidence="2 3" key="1">
    <citation type="submission" date="2016-02" db="EMBL/GenBank/DDBJ databases">
        <title>Genome sequence of Halalkalicoccus paucihalophilus DSM 24557.</title>
        <authorList>
            <person name="Poehlein A."/>
            <person name="Daniel R."/>
        </authorList>
    </citation>
    <scope>NUCLEOTIDE SEQUENCE [LARGE SCALE GENOMIC DNA]</scope>
    <source>
        <strain evidence="2 3">DSM 24557</strain>
    </source>
</reference>
<dbReference type="Gene3D" id="3.40.50.150">
    <property type="entry name" value="Vaccinia Virus protein VP39"/>
    <property type="match status" value="1"/>
</dbReference>
<organism evidence="2 3">
    <name type="scientific">Halalkalicoccus paucihalophilus</name>
    <dbReference type="NCBI Taxonomy" id="1008153"/>
    <lineage>
        <taxon>Archaea</taxon>
        <taxon>Methanobacteriati</taxon>
        <taxon>Methanobacteriota</taxon>
        <taxon>Stenosarchaea group</taxon>
        <taxon>Halobacteria</taxon>
        <taxon>Halobacteriales</taxon>
        <taxon>Halococcaceae</taxon>
        <taxon>Halalkalicoccus</taxon>
    </lineage>
</organism>
<evidence type="ECO:0000259" key="1">
    <source>
        <dbReference type="Pfam" id="PF08241"/>
    </source>
</evidence>
<dbReference type="RefSeq" id="WP_066379332.1">
    <property type="nucleotide sequence ID" value="NZ_LTAZ01000001.1"/>
</dbReference>
<protein>
    <submittedName>
        <fullName evidence="2">Methyltransferase domain protein</fullName>
    </submittedName>
</protein>
<dbReference type="OrthoDB" id="338984at2157"/>
<dbReference type="AlphaFoldDB" id="A0A151AJZ2"/>
<dbReference type="PATRIC" id="fig|1008153.3.peg.621"/>
<evidence type="ECO:0000313" key="2">
    <source>
        <dbReference type="EMBL" id="KYH27944.1"/>
    </source>
</evidence>
<comment type="caution">
    <text evidence="2">The sequence shown here is derived from an EMBL/GenBank/DDBJ whole genome shotgun (WGS) entry which is preliminary data.</text>
</comment>
<feature type="domain" description="Methyltransferase type 11" evidence="1">
    <location>
        <begin position="39"/>
        <end position="148"/>
    </location>
</feature>
<dbReference type="GO" id="GO:0032259">
    <property type="term" value="P:methylation"/>
    <property type="evidence" value="ECO:0007669"/>
    <property type="project" value="UniProtKB-KW"/>
</dbReference>
<keyword evidence="2" id="KW-0489">Methyltransferase</keyword>
<proteinExistence type="predicted"/>